<keyword evidence="3 11" id="KW-0728">SH3 domain</keyword>
<keyword evidence="12" id="KW-0479">Metal-binding</keyword>
<dbReference type="PROSITE" id="PS50002">
    <property type="entry name" value="SH3"/>
    <property type="match status" value="1"/>
</dbReference>
<dbReference type="GO" id="GO:0008270">
    <property type="term" value="F:zinc ion binding"/>
    <property type="evidence" value="ECO:0007669"/>
    <property type="project" value="UniProtKB-KW"/>
</dbReference>
<feature type="transmembrane region" description="Helical" evidence="14">
    <location>
        <begin position="434"/>
        <end position="461"/>
    </location>
</feature>
<feature type="transmembrane region" description="Helical" evidence="14">
    <location>
        <begin position="515"/>
        <end position="536"/>
    </location>
</feature>
<feature type="transmembrane region" description="Helical" evidence="14">
    <location>
        <begin position="388"/>
        <end position="414"/>
    </location>
</feature>
<evidence type="ECO:0000256" key="10">
    <source>
        <dbReference type="ARBA" id="ARBA00023136"/>
    </source>
</evidence>
<feature type="transmembrane region" description="Helical" evidence="14">
    <location>
        <begin position="608"/>
        <end position="626"/>
    </location>
</feature>
<evidence type="ECO:0000256" key="5">
    <source>
        <dbReference type="ARBA" id="ARBA00022692"/>
    </source>
</evidence>
<feature type="compositionally biased region" description="Low complexity" evidence="13">
    <location>
        <begin position="1335"/>
        <end position="1345"/>
    </location>
</feature>
<dbReference type="NCBIfam" id="TIGR01104">
    <property type="entry name" value="V_PPase"/>
    <property type="match status" value="1"/>
</dbReference>
<feature type="region of interest" description="Disordered" evidence="13">
    <location>
        <begin position="1408"/>
        <end position="1427"/>
    </location>
</feature>
<comment type="subcellular location">
    <subcellularLocation>
        <location evidence="1">Endomembrane system</location>
        <topology evidence="1">Multi-pass membrane protein</topology>
    </subcellularLocation>
</comment>
<dbReference type="InterPro" id="IPR004131">
    <property type="entry name" value="PPase-energised_H-pump"/>
</dbReference>
<protein>
    <recommendedName>
        <fullName evidence="2">H(+)-exporting diphosphatase</fullName>
        <ecNumber evidence="2">7.1.3.1</ecNumber>
    </recommendedName>
</protein>
<keyword evidence="4" id="KW-0813">Transport</keyword>
<evidence type="ECO:0000256" key="6">
    <source>
        <dbReference type="ARBA" id="ARBA00022842"/>
    </source>
</evidence>
<feature type="transmembrane region" description="Helical" evidence="14">
    <location>
        <begin position="482"/>
        <end position="509"/>
    </location>
</feature>
<name>A0A7J6PGG3_PEROL</name>
<dbReference type="Proteomes" id="UP000541610">
    <property type="component" value="Unassembled WGS sequence"/>
</dbReference>
<feature type="domain" description="SH3" evidence="15">
    <location>
        <begin position="1709"/>
        <end position="1772"/>
    </location>
</feature>
<feature type="transmembrane region" description="Helical" evidence="14">
    <location>
        <begin position="58"/>
        <end position="81"/>
    </location>
</feature>
<dbReference type="InterPro" id="IPR000571">
    <property type="entry name" value="Znf_CCCH"/>
</dbReference>
<keyword evidence="8 14" id="KW-1133">Transmembrane helix</keyword>
<evidence type="ECO:0000313" key="17">
    <source>
        <dbReference type="EMBL" id="KAF4695017.1"/>
    </source>
</evidence>
<feature type="compositionally biased region" description="Basic and acidic residues" evidence="13">
    <location>
        <begin position="1352"/>
        <end position="1375"/>
    </location>
</feature>
<evidence type="ECO:0000256" key="13">
    <source>
        <dbReference type="SAM" id="MobiDB-lite"/>
    </source>
</evidence>
<feature type="compositionally biased region" description="Basic and acidic residues" evidence="13">
    <location>
        <begin position="1045"/>
        <end position="1056"/>
    </location>
</feature>
<evidence type="ECO:0000256" key="12">
    <source>
        <dbReference type="PROSITE-ProRule" id="PRU00723"/>
    </source>
</evidence>
<feature type="transmembrane region" description="Helical" evidence="14">
    <location>
        <begin position="580"/>
        <end position="602"/>
    </location>
</feature>
<evidence type="ECO:0000256" key="8">
    <source>
        <dbReference type="ARBA" id="ARBA00022989"/>
    </source>
</evidence>
<dbReference type="Pfam" id="PF03030">
    <property type="entry name" value="H_PPase"/>
    <property type="match status" value="1"/>
</dbReference>
<evidence type="ECO:0000256" key="11">
    <source>
        <dbReference type="PROSITE-ProRule" id="PRU00192"/>
    </source>
</evidence>
<dbReference type="EC" id="7.1.3.1" evidence="2"/>
<evidence type="ECO:0000256" key="14">
    <source>
        <dbReference type="SAM" id="Phobius"/>
    </source>
</evidence>
<evidence type="ECO:0000259" key="15">
    <source>
        <dbReference type="PROSITE" id="PS50002"/>
    </source>
</evidence>
<dbReference type="GO" id="GO:0012505">
    <property type="term" value="C:endomembrane system"/>
    <property type="evidence" value="ECO:0007669"/>
    <property type="project" value="UniProtKB-SubCell"/>
</dbReference>
<evidence type="ECO:0000256" key="1">
    <source>
        <dbReference type="ARBA" id="ARBA00004127"/>
    </source>
</evidence>
<feature type="compositionally biased region" description="Pro residues" evidence="13">
    <location>
        <begin position="1150"/>
        <end position="1173"/>
    </location>
</feature>
<dbReference type="PANTHER" id="PTHR31998">
    <property type="entry name" value="K(+)-INSENSITIVE PYROPHOSPHATE-ENERGIZED PROTON PUMP"/>
    <property type="match status" value="1"/>
</dbReference>
<dbReference type="Gene3D" id="2.30.30.40">
    <property type="entry name" value="SH3 Domains"/>
    <property type="match status" value="1"/>
</dbReference>
<feature type="compositionally biased region" description="Low complexity" evidence="13">
    <location>
        <begin position="986"/>
        <end position="1003"/>
    </location>
</feature>
<evidence type="ECO:0000256" key="4">
    <source>
        <dbReference type="ARBA" id="ARBA00022448"/>
    </source>
</evidence>
<feature type="compositionally biased region" description="Basic and acidic residues" evidence="13">
    <location>
        <begin position="1087"/>
        <end position="1098"/>
    </location>
</feature>
<feature type="transmembrane region" description="Helical" evidence="14">
    <location>
        <begin position="676"/>
        <end position="693"/>
    </location>
</feature>
<comment type="caution">
    <text evidence="17">The sequence shown here is derived from an EMBL/GenBank/DDBJ whole genome shotgun (WGS) entry which is preliminary data.</text>
</comment>
<keyword evidence="6" id="KW-0460">Magnesium</keyword>
<feature type="domain" description="C3H1-type" evidence="16">
    <location>
        <begin position="825"/>
        <end position="852"/>
    </location>
</feature>
<proteinExistence type="inferred from homology"/>
<dbReference type="PROSITE" id="PS50103">
    <property type="entry name" value="ZF_C3H1"/>
    <property type="match status" value="1"/>
</dbReference>
<feature type="compositionally biased region" description="Low complexity" evidence="13">
    <location>
        <begin position="1104"/>
        <end position="1115"/>
    </location>
</feature>
<dbReference type="HAMAP" id="MF_01129">
    <property type="entry name" value="PPase_energized_pump"/>
    <property type="match status" value="1"/>
</dbReference>
<evidence type="ECO:0000256" key="2">
    <source>
        <dbReference type="ARBA" id="ARBA00013242"/>
    </source>
</evidence>
<keyword evidence="7" id="KW-1278">Translocase</keyword>
<reference evidence="17 18" key="1">
    <citation type="submission" date="2020-04" db="EMBL/GenBank/DDBJ databases">
        <title>Perkinsus olseni comparative genomics.</title>
        <authorList>
            <person name="Bogema D.R."/>
        </authorList>
    </citation>
    <scope>NUCLEOTIDE SEQUENCE [LARGE SCALE GENOMIC DNA]</scope>
    <source>
        <strain evidence="17">00978-12</strain>
    </source>
</reference>
<feature type="transmembrane region" description="Helical" evidence="14">
    <location>
        <begin position="153"/>
        <end position="181"/>
    </location>
</feature>
<keyword evidence="5 14" id="KW-0812">Transmembrane</keyword>
<dbReference type="GO" id="GO:0004427">
    <property type="term" value="F:inorganic diphosphate phosphatase activity"/>
    <property type="evidence" value="ECO:0007669"/>
    <property type="project" value="InterPro"/>
</dbReference>
<keyword evidence="12" id="KW-0862">Zinc</keyword>
<feature type="compositionally biased region" description="Basic and acidic residues" evidence="13">
    <location>
        <begin position="1250"/>
        <end position="1259"/>
    </location>
</feature>
<feature type="transmembrane region" description="Helical" evidence="14">
    <location>
        <begin position="798"/>
        <end position="820"/>
    </location>
</feature>
<evidence type="ECO:0000256" key="9">
    <source>
        <dbReference type="ARBA" id="ARBA00023065"/>
    </source>
</evidence>
<organism evidence="17 18">
    <name type="scientific">Perkinsus olseni</name>
    <name type="common">Perkinsus atlanticus</name>
    <dbReference type="NCBI Taxonomy" id="32597"/>
    <lineage>
        <taxon>Eukaryota</taxon>
        <taxon>Sar</taxon>
        <taxon>Alveolata</taxon>
        <taxon>Perkinsozoa</taxon>
        <taxon>Perkinsea</taxon>
        <taxon>Perkinsida</taxon>
        <taxon>Perkinsidae</taxon>
        <taxon>Perkinsus</taxon>
    </lineage>
</organism>
<dbReference type="GO" id="GO:0009678">
    <property type="term" value="F:diphosphate hydrolysis-driven proton transmembrane transporter activity"/>
    <property type="evidence" value="ECO:0007669"/>
    <property type="project" value="UniProtKB-EC"/>
</dbReference>
<evidence type="ECO:0000256" key="7">
    <source>
        <dbReference type="ARBA" id="ARBA00022967"/>
    </source>
</evidence>
<dbReference type="InterPro" id="IPR001452">
    <property type="entry name" value="SH3_domain"/>
</dbReference>
<dbReference type="EMBL" id="JABANP010000025">
    <property type="protein sequence ID" value="KAF4695017.1"/>
    <property type="molecule type" value="Genomic_DNA"/>
</dbReference>
<evidence type="ECO:0000313" key="18">
    <source>
        <dbReference type="Proteomes" id="UP000541610"/>
    </source>
</evidence>
<feature type="transmembrane region" description="Helical" evidence="14">
    <location>
        <begin position="768"/>
        <end position="786"/>
    </location>
</feature>
<keyword evidence="12" id="KW-0863">Zinc-finger</keyword>
<keyword evidence="9" id="KW-0406">Ion transport</keyword>
<feature type="compositionally biased region" description="Low complexity" evidence="13">
    <location>
        <begin position="1073"/>
        <end position="1082"/>
    </location>
</feature>
<feature type="region of interest" description="Disordered" evidence="13">
    <location>
        <begin position="946"/>
        <end position="1375"/>
    </location>
</feature>
<feature type="compositionally biased region" description="Pro residues" evidence="13">
    <location>
        <begin position="1617"/>
        <end position="1626"/>
    </location>
</feature>
<feature type="zinc finger region" description="C3H1-type" evidence="12">
    <location>
        <begin position="825"/>
        <end position="852"/>
    </location>
</feature>
<feature type="compositionally biased region" description="Low complexity" evidence="13">
    <location>
        <begin position="1230"/>
        <end position="1249"/>
    </location>
</feature>
<dbReference type="OrthoDB" id="435017at2759"/>
<feature type="region of interest" description="Disordered" evidence="13">
    <location>
        <begin position="1696"/>
        <end position="1731"/>
    </location>
</feature>
<sequence length="1775" mass="192469">MHDSSWYKLIDTIKFILIAQILSIAGGTETGVAADPSTRGPTIGDVIPGLNVEPGSYIMPLWGVILLVLAPACIGLSWGVIEILRLHKLPIDGSGVNFSSVATDSGGLYGRVLDSPLLAESNAVEKSLKMMREVSAHIAEGATAFLVEEYKYLLVYIIVFGIVIGVITSWFAALAFLVGAITSCLSGFIGMRTAVFCNVRTAHECWKSLRLGYDVAIRGGSVMGFSLVSLGVLTIFGLTALLNAVMKLENSGKSYDGPSILFEALAGYGLGASSIALFARVGGGKNEYGMDEDDPRNPACIADNVGDNVGDIAGMGADLFGSFAEATCAAFVLIGNSTLSHLNIYEAPIMYPLLISSSGILVSWITVLLVPVAMPVKEIACIERSLKSLLFVSTLLMTPAIVGLSYVCLPPEFMVGIRSPLLPQSLKEEDAGKMVEYACMASVLMGLWSGLLVGLVTEYFTSHSYRPVRDIALSQRTSAATGIIYGLAFGVVYLSTIVPVLALSVTILVSHEFCGMYGIALAALGMLSTLCVGLAIDAYGPIADNAGGIAEMSHLGASVRRRTDALDAAGNTTAAVGKGFAIGSAALVALALFGAFCTRANIEKVNVLNAWTFAGVLYGAMMPYAFSALTMKSVGKAATDMVDECMRQFPKIINGEAPPDYTRCISISTSASLKEMILPGALVILSPLVFGVLCGKNATAGLLVGALSSGVQMAISMSNTGGAWDNAKKYIESGGLGPEHGKGSSTHKHAVTGDTVGDPLKDTSGPSLNILVKLSAIISLVFGSIIDIRFSNTSGGPIWLRPSACSSIGLYGMVVSAMAAPSIHPSRLICPELKQTGHCSQKLTCPYNHNIPKIPTSAPPTQPSHSAGPSTWRGRGGNSVPVAPKSSAPNPSMNGMGAKGFGKGKGGYDGGKGGWDGKGGYDGGKGGFDGGKGGYDGGKGAFDGGKGKGYYQEGPSQDDRPDERTGGNAMDITNLLPMFRDDSSPPSGQASDHQQQQHFQGSPAREDAAAQPVVSGASGEDGTVAQGEQQPSMEHLKQEWAMLQHKLEQQRNEGRGMMKAAAAQDEGLVGGEPSQPQQQQHASPPPRFEDSYQERRLENSSSGQLLQQQQQQQQQPEGYEDTYPDQYPREEAAAPREQPDTRRYQESALPTPPTGPVGMAPPLPQRGYVPPPQHVDDRYMQQQQQQQPYGQLGPQASQQEPRRIIGYEHMVGTDMSRRQEPAFGPGVGEQQQQRARYAGSYQQQQQPQRDIGERMRPVEYDGPPPVNGRLQPAENNAALMRPATRYDAERNGPAAAPRDAEHRIERDLPPPRREDFAPDPRQSLSQVRYSEPRQQHQQQQSYYSSEDYIDPYDPRRAEPSSRGEYYQPDRSDRYEREPMRYASHEVEMAVDDPLCPDSLRRAEYDREYRRSPAVQPRYDTRRQTEESLRWPHAGRTYKDDVQQDPWYARPRIGHRQMPKIRFEHDERRMVFVDDANQLVSMPFDLSVEDMYRDITKDSVKHMSREELRALRLRLQQERGRLDERLEECHNHHGDMVTRMFNLDYTPAVDPHPRLLWGLEAFDREASTAAAAAHPPLRSSDNRDLISFDRRSVTSSSDGRRYDEAAAPVRTPDRGMLPGPPSPPRALGPPSVDSMSALRSPPVQPVMMQEREFEQWEQAASRGSGRADSVPDGCCPMCHAKFPDEDSLQQHAENCNDQCPERTEGPSRPGVGHPVIVKSSYTPDAGDDNQLPLSVGDEVLLSELDNDGSGWTMVNKDGDLGWVPTAVLDLELRGRR</sequence>
<evidence type="ECO:0000259" key="16">
    <source>
        <dbReference type="PROSITE" id="PS50103"/>
    </source>
</evidence>
<feature type="transmembrane region" description="Helical" evidence="14">
    <location>
        <begin position="222"/>
        <end position="248"/>
    </location>
</feature>
<feature type="region of interest" description="Disordered" evidence="13">
    <location>
        <begin position="735"/>
        <end position="758"/>
    </location>
</feature>
<gene>
    <name evidence="17" type="ORF">FOZ60_006140</name>
</gene>
<dbReference type="SUPFAM" id="SSF50044">
    <property type="entry name" value="SH3-domain"/>
    <property type="match status" value="1"/>
</dbReference>
<keyword evidence="10 14" id="KW-0472">Membrane</keyword>
<dbReference type="GO" id="GO:0016020">
    <property type="term" value="C:membrane"/>
    <property type="evidence" value="ECO:0007669"/>
    <property type="project" value="InterPro"/>
</dbReference>
<feature type="transmembrane region" description="Helical" evidence="14">
    <location>
        <begin position="260"/>
        <end position="281"/>
    </location>
</feature>
<evidence type="ECO:0000256" key="3">
    <source>
        <dbReference type="ARBA" id="ARBA00022443"/>
    </source>
</evidence>
<feature type="compositionally biased region" description="Low complexity" evidence="13">
    <location>
        <begin position="1181"/>
        <end position="1195"/>
    </location>
</feature>
<feature type="transmembrane region" description="Helical" evidence="14">
    <location>
        <begin position="349"/>
        <end position="376"/>
    </location>
</feature>
<feature type="region of interest" description="Disordered" evidence="13">
    <location>
        <begin position="851"/>
        <end position="899"/>
    </location>
</feature>
<feature type="compositionally biased region" description="Basic and acidic residues" evidence="13">
    <location>
        <begin position="1298"/>
        <end position="1318"/>
    </location>
</feature>
<feature type="compositionally biased region" description="Basic and acidic residues" evidence="13">
    <location>
        <begin position="1418"/>
        <end position="1427"/>
    </location>
</feature>
<dbReference type="NCBIfam" id="NF001960">
    <property type="entry name" value="PRK00733.3-5"/>
    <property type="match status" value="1"/>
</dbReference>
<feature type="region of interest" description="Disordered" evidence="13">
    <location>
        <begin position="1568"/>
        <end position="1640"/>
    </location>
</feature>
<feature type="compositionally biased region" description="Basic and acidic residues" evidence="13">
    <location>
        <begin position="1579"/>
        <end position="1603"/>
    </location>
</feature>
<dbReference type="InterPro" id="IPR036028">
    <property type="entry name" value="SH3-like_dom_sf"/>
</dbReference>
<accession>A0A7J6PGG3</accession>
<feature type="compositionally biased region" description="Basic and acidic residues" evidence="13">
    <location>
        <begin position="1127"/>
        <end position="1145"/>
    </location>
</feature>